<dbReference type="PATRIC" id="fig|1423718.3.peg.769"/>
<name>A0A0R2ASB1_9LACO</name>
<keyword evidence="1" id="KW-0812">Transmembrane</keyword>
<keyword evidence="1" id="KW-0472">Membrane</keyword>
<dbReference type="EMBL" id="AYYP01000009">
    <property type="protein sequence ID" value="KRM65980.1"/>
    <property type="molecule type" value="Genomic_DNA"/>
</dbReference>
<evidence type="ECO:0000313" key="3">
    <source>
        <dbReference type="Proteomes" id="UP000051008"/>
    </source>
</evidence>
<protein>
    <recommendedName>
        <fullName evidence="4">DUF454 family protein</fullName>
    </recommendedName>
</protein>
<proteinExistence type="predicted"/>
<evidence type="ECO:0000256" key="1">
    <source>
        <dbReference type="SAM" id="Phobius"/>
    </source>
</evidence>
<dbReference type="Proteomes" id="UP000051008">
    <property type="component" value="Unassembled WGS sequence"/>
</dbReference>
<dbReference type="OrthoDB" id="5690292at2"/>
<dbReference type="GO" id="GO:0005886">
    <property type="term" value="C:plasma membrane"/>
    <property type="evidence" value="ECO:0007669"/>
    <property type="project" value="TreeGrafter"/>
</dbReference>
<dbReference type="PANTHER" id="PTHR35813">
    <property type="entry name" value="INNER MEMBRANE PROTEIN YBAN"/>
    <property type="match status" value="1"/>
</dbReference>
<feature type="transmembrane region" description="Helical" evidence="1">
    <location>
        <begin position="12"/>
        <end position="45"/>
    </location>
</feature>
<comment type="caution">
    <text evidence="2">The sequence shown here is derived from an EMBL/GenBank/DDBJ whole genome shotgun (WGS) entry which is preliminary data.</text>
</comment>
<keyword evidence="1" id="KW-1133">Transmembrane helix</keyword>
<reference evidence="2 3" key="1">
    <citation type="journal article" date="2015" name="Genome Announc.">
        <title>Expanding the biotechnology potential of lactobacilli through comparative genomics of 213 strains and associated genera.</title>
        <authorList>
            <person name="Sun Z."/>
            <person name="Harris H.M."/>
            <person name="McCann A."/>
            <person name="Guo C."/>
            <person name="Argimon S."/>
            <person name="Zhang W."/>
            <person name="Yang X."/>
            <person name="Jeffery I.B."/>
            <person name="Cooney J.C."/>
            <person name="Kagawa T.F."/>
            <person name="Liu W."/>
            <person name="Song Y."/>
            <person name="Salvetti E."/>
            <person name="Wrobel A."/>
            <person name="Rasinkangas P."/>
            <person name="Parkhill J."/>
            <person name="Rea M.C."/>
            <person name="O'Sullivan O."/>
            <person name="Ritari J."/>
            <person name="Douillard F.P."/>
            <person name="Paul Ross R."/>
            <person name="Yang R."/>
            <person name="Briner A.E."/>
            <person name="Felis G.E."/>
            <person name="de Vos W.M."/>
            <person name="Barrangou R."/>
            <person name="Klaenhammer T.R."/>
            <person name="Caufield P.W."/>
            <person name="Cui Y."/>
            <person name="Zhang H."/>
            <person name="O'Toole P.W."/>
        </authorList>
    </citation>
    <scope>NUCLEOTIDE SEQUENCE [LARGE SCALE GENOMIC DNA]</scope>
    <source>
        <strain evidence="2 3">DSM 20509</strain>
    </source>
</reference>
<evidence type="ECO:0008006" key="4">
    <source>
        <dbReference type="Google" id="ProtNLM"/>
    </source>
</evidence>
<dbReference type="InterPro" id="IPR007401">
    <property type="entry name" value="DUF454"/>
</dbReference>
<gene>
    <name evidence="2" type="ORF">FC14_GL000736</name>
</gene>
<accession>A0A0R2ASB1</accession>
<dbReference type="PANTHER" id="PTHR35813:SF1">
    <property type="entry name" value="INNER MEMBRANE PROTEIN YBAN"/>
    <property type="match status" value="1"/>
</dbReference>
<dbReference type="Pfam" id="PF04304">
    <property type="entry name" value="DUF454"/>
    <property type="match status" value="1"/>
</dbReference>
<organism evidence="2 3">
    <name type="scientific">Ligilactobacillus agilis DSM 20509</name>
    <dbReference type="NCBI Taxonomy" id="1423718"/>
    <lineage>
        <taxon>Bacteria</taxon>
        <taxon>Bacillati</taxon>
        <taxon>Bacillota</taxon>
        <taxon>Bacilli</taxon>
        <taxon>Lactobacillales</taxon>
        <taxon>Lactobacillaceae</taxon>
        <taxon>Ligilactobacillus</taxon>
    </lineage>
</organism>
<evidence type="ECO:0000313" key="2">
    <source>
        <dbReference type="EMBL" id="KRM65980.1"/>
    </source>
</evidence>
<dbReference type="AlphaFoldDB" id="A0A0R2ASB1"/>
<keyword evidence="3" id="KW-1185">Reference proteome</keyword>
<sequence>MPVVKSFVRFLWLVLAIVSFVGGIVGLLLPVIPQIPFFILCLFSLSKFSPRFHSWLQQTKLYQKYFLGFKRKLHSQADNLKEKEGSIKARILTFFFQGEIEK</sequence>